<evidence type="ECO:0000259" key="2">
    <source>
        <dbReference type="Pfam" id="PF04715"/>
    </source>
</evidence>
<dbReference type="InterPro" id="IPR019999">
    <property type="entry name" value="Anth_synth_I-like"/>
</dbReference>
<comment type="caution">
    <text evidence="3">The sequence shown here is derived from an EMBL/GenBank/DDBJ whole genome shotgun (WGS) entry which is preliminary data.</text>
</comment>
<organism evidence="3 4">
    <name type="scientific">Siminovitchia fordii</name>
    <dbReference type="NCBI Taxonomy" id="254759"/>
    <lineage>
        <taxon>Bacteria</taxon>
        <taxon>Bacillati</taxon>
        <taxon>Bacillota</taxon>
        <taxon>Bacilli</taxon>
        <taxon>Bacillales</taxon>
        <taxon>Bacillaceae</taxon>
        <taxon>Siminovitchia</taxon>
    </lineage>
</organism>
<dbReference type="InterPro" id="IPR005801">
    <property type="entry name" value="ADC_synthase"/>
</dbReference>
<dbReference type="PRINTS" id="PR00095">
    <property type="entry name" value="ANTSNTHASEI"/>
</dbReference>
<sequence>MDQPVIFEKIPFDQERFFKAYVNLTANKEQHVLLESGRTGRYSIAGINPFAVIHADERKIEIKKGNQTEVVEGKPLQALERWMKQFYFPPVSGLPDFQGGAIGYISYDYASCIEKLPNLASDDIGLPLLYFLFFDEWAVFDHEDKCLWLMALNGESAEEHLTELKIAWLEAADTVLKKEPADFPNVSDLMDTQLSFTEKEFTDAVEKVQDYIREGDVCQVNLTVRQSEKLLTSPINIYKKLRKLNPSPYMGYFHTPEFQIVSGSPELLIKKDGIKVGTRPIGGTRPRGSGEEEDIRLEKELLSNEKEKAEHIMLVDLERNDLGKVCEYGSVVVDELMVIEKYSHVMHIVSHVSGTLSEEKNAYDLIEAVFPGGSITGAPKKRTLEIIEELEPVKRGVYTGSMGWIGFNEDVHMNIVIRTMLIKSGICHVQAGAGIVIDSNPKAEYEESLKKATALWKAKEEAEKKGVFA</sequence>
<dbReference type="PANTHER" id="PTHR11236:SF41">
    <property type="entry name" value="AMINODEOXYCHORISMATE SYNTHASE COMPONENT 1"/>
    <property type="match status" value="1"/>
</dbReference>
<dbReference type="Pfam" id="PF00425">
    <property type="entry name" value="Chorismate_bind"/>
    <property type="match status" value="1"/>
</dbReference>
<evidence type="ECO:0000313" key="4">
    <source>
        <dbReference type="Proteomes" id="UP000680279"/>
    </source>
</evidence>
<feature type="domain" description="Anthranilate synthase component I N-terminal" evidence="2">
    <location>
        <begin position="16"/>
        <end position="148"/>
    </location>
</feature>
<dbReference type="SUPFAM" id="SSF56322">
    <property type="entry name" value="ADC synthase"/>
    <property type="match status" value="1"/>
</dbReference>
<proteinExistence type="predicted"/>
<dbReference type="Gene3D" id="3.60.120.10">
    <property type="entry name" value="Anthranilate synthase"/>
    <property type="match status" value="1"/>
</dbReference>
<evidence type="ECO:0000313" key="3">
    <source>
        <dbReference type="EMBL" id="GIN20797.1"/>
    </source>
</evidence>
<dbReference type="InterPro" id="IPR006805">
    <property type="entry name" value="Anth_synth_I_N"/>
</dbReference>
<feature type="domain" description="Chorismate-utilising enzyme C-terminal" evidence="1">
    <location>
        <begin position="198"/>
        <end position="451"/>
    </location>
</feature>
<dbReference type="Proteomes" id="UP000680279">
    <property type="component" value="Unassembled WGS sequence"/>
</dbReference>
<dbReference type="Pfam" id="PF04715">
    <property type="entry name" value="Anth_synt_I_N"/>
    <property type="match status" value="1"/>
</dbReference>
<dbReference type="PANTHER" id="PTHR11236">
    <property type="entry name" value="AMINOBENZOATE/ANTHRANILATE SYNTHASE"/>
    <property type="match status" value="1"/>
</dbReference>
<reference evidence="3 4" key="1">
    <citation type="submission" date="2021-03" db="EMBL/GenBank/DDBJ databases">
        <title>Antimicrobial resistance genes in bacteria isolated from Japanese honey, and their potential for conferring macrolide and lincosamide resistance in the American foulbrood pathogen Paenibacillus larvae.</title>
        <authorList>
            <person name="Okamoto M."/>
            <person name="Kumagai M."/>
            <person name="Kanamori H."/>
            <person name="Takamatsu D."/>
        </authorList>
    </citation>
    <scope>NUCLEOTIDE SEQUENCE [LARGE SCALE GENOMIC DNA]</scope>
    <source>
        <strain evidence="3 4">J1TS3</strain>
    </source>
</reference>
<dbReference type="InterPro" id="IPR015890">
    <property type="entry name" value="Chorismate_C"/>
</dbReference>
<dbReference type="RefSeq" id="WP_212962904.1">
    <property type="nucleotide sequence ID" value="NZ_BOQT01000006.1"/>
</dbReference>
<protein>
    <submittedName>
        <fullName evidence="3">Para-aminobenzoate synthase</fullName>
    </submittedName>
</protein>
<keyword evidence="4" id="KW-1185">Reference proteome</keyword>
<gene>
    <name evidence="3" type="primary">pabB</name>
    <name evidence="3" type="ORF">J1TS3_19310</name>
</gene>
<name>A0ABQ4K4Z1_9BACI</name>
<accession>A0ABQ4K4Z1</accession>
<dbReference type="EMBL" id="BOQT01000006">
    <property type="protein sequence ID" value="GIN20797.1"/>
    <property type="molecule type" value="Genomic_DNA"/>
</dbReference>
<evidence type="ECO:0000259" key="1">
    <source>
        <dbReference type="Pfam" id="PF00425"/>
    </source>
</evidence>